<accession>T0ZW72</accession>
<protein>
    <submittedName>
        <fullName evidence="8">tRNA CCA-pyrophosphorylase</fullName>
    </submittedName>
</protein>
<name>T0ZW72_9ZZZZ</name>
<dbReference type="PANTHER" id="PTHR46173:SF1">
    <property type="entry name" value="CCA TRNA NUCLEOTIDYLTRANSFERASE 1, MITOCHONDRIAL"/>
    <property type="match status" value="1"/>
</dbReference>
<feature type="non-terminal residue" evidence="8">
    <location>
        <position position="226"/>
    </location>
</feature>
<feature type="non-terminal residue" evidence="8">
    <location>
        <position position="1"/>
    </location>
</feature>
<dbReference type="GO" id="GO:0008033">
    <property type="term" value="P:tRNA processing"/>
    <property type="evidence" value="ECO:0007669"/>
    <property type="project" value="UniProtKB-KW"/>
</dbReference>
<keyword evidence="3" id="KW-0819">tRNA processing</keyword>
<dbReference type="Gene3D" id="3.30.460.10">
    <property type="entry name" value="Beta Polymerase, domain 2"/>
    <property type="match status" value="1"/>
</dbReference>
<proteinExistence type="predicted"/>
<dbReference type="EMBL" id="AUZX01013893">
    <property type="protein sequence ID" value="EQD34155.1"/>
    <property type="molecule type" value="Genomic_DNA"/>
</dbReference>
<dbReference type="GO" id="GO:0016779">
    <property type="term" value="F:nucleotidyltransferase activity"/>
    <property type="evidence" value="ECO:0007669"/>
    <property type="project" value="UniProtKB-KW"/>
</dbReference>
<keyword evidence="6" id="KW-0460">Magnesium</keyword>
<evidence type="ECO:0000256" key="3">
    <source>
        <dbReference type="ARBA" id="ARBA00022694"/>
    </source>
</evidence>
<gene>
    <name evidence="8" type="ORF">B1A_18821</name>
</gene>
<dbReference type="SUPFAM" id="SSF81891">
    <property type="entry name" value="Poly A polymerase C-terminal region-like"/>
    <property type="match status" value="1"/>
</dbReference>
<reference evidence="8" key="1">
    <citation type="submission" date="2013-08" db="EMBL/GenBank/DDBJ databases">
        <authorList>
            <person name="Mendez C."/>
            <person name="Richter M."/>
            <person name="Ferrer M."/>
            <person name="Sanchez J."/>
        </authorList>
    </citation>
    <scope>NUCLEOTIDE SEQUENCE</scope>
</reference>
<dbReference type="Pfam" id="PF01743">
    <property type="entry name" value="PolyA_pol"/>
    <property type="match status" value="1"/>
</dbReference>
<dbReference type="PANTHER" id="PTHR46173">
    <property type="entry name" value="CCA TRNA NUCLEOTIDYLTRANSFERASE 1, MITOCHONDRIAL"/>
    <property type="match status" value="1"/>
</dbReference>
<keyword evidence="5" id="KW-0479">Metal-binding</keyword>
<feature type="domain" description="Poly A polymerase head" evidence="7">
    <location>
        <begin position="4"/>
        <end position="121"/>
    </location>
</feature>
<evidence type="ECO:0000256" key="2">
    <source>
        <dbReference type="ARBA" id="ARBA00022679"/>
    </source>
</evidence>
<dbReference type="CDD" id="cd05398">
    <property type="entry name" value="NT_ClassII-CCAase"/>
    <property type="match status" value="1"/>
</dbReference>
<evidence type="ECO:0000256" key="1">
    <source>
        <dbReference type="ARBA" id="ARBA00001946"/>
    </source>
</evidence>
<dbReference type="InterPro" id="IPR043519">
    <property type="entry name" value="NT_sf"/>
</dbReference>
<dbReference type="AlphaFoldDB" id="T0ZW72"/>
<dbReference type="Gene3D" id="1.10.3090.10">
    <property type="entry name" value="cca-adding enzyme, domain 2"/>
    <property type="match status" value="1"/>
</dbReference>
<organism evidence="8">
    <name type="scientific">mine drainage metagenome</name>
    <dbReference type="NCBI Taxonomy" id="410659"/>
    <lineage>
        <taxon>unclassified sequences</taxon>
        <taxon>metagenomes</taxon>
        <taxon>ecological metagenomes</taxon>
    </lineage>
</organism>
<keyword evidence="2" id="KW-0808">Transferase</keyword>
<keyword evidence="4" id="KW-0548">Nucleotidyltransferase</keyword>
<comment type="cofactor">
    <cofactor evidence="1">
        <name>Mg(2+)</name>
        <dbReference type="ChEBI" id="CHEBI:18420"/>
    </cofactor>
</comment>
<dbReference type="InterPro" id="IPR002646">
    <property type="entry name" value="PolA_pol_head_dom"/>
</dbReference>
<evidence type="ECO:0000259" key="7">
    <source>
        <dbReference type="Pfam" id="PF01743"/>
    </source>
</evidence>
<evidence type="ECO:0000256" key="5">
    <source>
        <dbReference type="ARBA" id="ARBA00022723"/>
    </source>
</evidence>
<dbReference type="SUPFAM" id="SSF81301">
    <property type="entry name" value="Nucleotidyltransferase"/>
    <property type="match status" value="1"/>
</dbReference>
<evidence type="ECO:0000256" key="4">
    <source>
        <dbReference type="ARBA" id="ARBA00022695"/>
    </source>
</evidence>
<evidence type="ECO:0000313" key="8">
    <source>
        <dbReference type="EMBL" id="EQD34155.1"/>
    </source>
</evidence>
<dbReference type="GO" id="GO:0046872">
    <property type="term" value="F:metal ion binding"/>
    <property type="evidence" value="ECO:0007669"/>
    <property type="project" value="UniProtKB-KW"/>
</dbReference>
<dbReference type="InterPro" id="IPR050264">
    <property type="entry name" value="Bact_CCA-adding_enz_type3_sf"/>
</dbReference>
<evidence type="ECO:0000256" key="6">
    <source>
        <dbReference type="ARBA" id="ARBA00022842"/>
    </source>
</evidence>
<comment type="caution">
    <text evidence="8">The sequence shown here is derived from an EMBL/GenBank/DDBJ whole genome shotgun (WGS) entry which is preliminary data.</text>
</comment>
<dbReference type="GO" id="GO:0000049">
    <property type="term" value="F:tRNA binding"/>
    <property type="evidence" value="ECO:0007669"/>
    <property type="project" value="TreeGrafter"/>
</dbReference>
<reference evidence="8" key="2">
    <citation type="journal article" date="2014" name="ISME J.">
        <title>Microbial stratification in low pH oxic and suboxic macroscopic growths along an acid mine drainage.</title>
        <authorList>
            <person name="Mendez-Garcia C."/>
            <person name="Mesa V."/>
            <person name="Sprenger R.R."/>
            <person name="Richter M."/>
            <person name="Diez M.S."/>
            <person name="Solano J."/>
            <person name="Bargiela R."/>
            <person name="Golyshina O.V."/>
            <person name="Manteca A."/>
            <person name="Ramos J.L."/>
            <person name="Gallego J.R."/>
            <person name="Llorente I."/>
            <person name="Martins Dos Santos V.A."/>
            <person name="Jensen O.N."/>
            <person name="Pelaez A.I."/>
            <person name="Sanchez J."/>
            <person name="Ferrer M."/>
        </authorList>
    </citation>
    <scope>NUCLEOTIDE SEQUENCE</scope>
</reference>
<sequence>SASYLVGGAVRDLMLGRTPRDYDIVTELSPPAVLKVLALGDQRGGRFGSLRVPGLALEIVSTREEAAYLDRRRPSEVRFGASIRDDLRRRDFTINAMAVDRQGRLIDPFDGRTDLERSLLRCVGSAEERLSEDLLRIVRAYRFAAELELRIAPSVRRAARSLGRELGQLAPERLGQEMLRLLDAPGRSGHSAGCTRTGSCRRSCPSGGSRGATIRTGSCACARSAL</sequence>